<feature type="region of interest" description="Disordered" evidence="1">
    <location>
        <begin position="29"/>
        <end position="92"/>
    </location>
</feature>
<name>A0A803QBM8_CANSA</name>
<dbReference type="Gramene" id="evm.model.08.560">
    <property type="protein sequence ID" value="cds.evm.model.08.560"/>
    <property type="gene ID" value="evm.TU.08.560"/>
</dbReference>
<reference evidence="3" key="1">
    <citation type="submission" date="2018-11" db="EMBL/GenBank/DDBJ databases">
        <authorList>
            <person name="Grassa J C."/>
        </authorList>
    </citation>
    <scope>NUCLEOTIDE SEQUENCE [LARGE SCALE GENOMIC DNA]</scope>
</reference>
<organism evidence="3 4">
    <name type="scientific">Cannabis sativa</name>
    <name type="common">Hemp</name>
    <name type="synonym">Marijuana</name>
    <dbReference type="NCBI Taxonomy" id="3483"/>
    <lineage>
        <taxon>Eukaryota</taxon>
        <taxon>Viridiplantae</taxon>
        <taxon>Streptophyta</taxon>
        <taxon>Embryophyta</taxon>
        <taxon>Tracheophyta</taxon>
        <taxon>Spermatophyta</taxon>
        <taxon>Magnoliopsida</taxon>
        <taxon>eudicotyledons</taxon>
        <taxon>Gunneridae</taxon>
        <taxon>Pentapetalae</taxon>
        <taxon>rosids</taxon>
        <taxon>fabids</taxon>
        <taxon>Rosales</taxon>
        <taxon>Cannabaceae</taxon>
        <taxon>Cannabis</taxon>
    </lineage>
</organism>
<accession>A0A803QBM8</accession>
<proteinExistence type="predicted"/>
<dbReference type="EMBL" id="UZAU01000685">
    <property type="status" value="NOT_ANNOTATED_CDS"/>
    <property type="molecule type" value="Genomic_DNA"/>
</dbReference>
<evidence type="ECO:0000313" key="4">
    <source>
        <dbReference type="Proteomes" id="UP000596661"/>
    </source>
</evidence>
<keyword evidence="2" id="KW-0812">Transmembrane</keyword>
<reference evidence="3" key="2">
    <citation type="submission" date="2021-03" db="UniProtKB">
        <authorList>
            <consortium name="EnsemblPlants"/>
        </authorList>
    </citation>
    <scope>IDENTIFICATION</scope>
</reference>
<keyword evidence="2" id="KW-1133">Transmembrane helix</keyword>
<feature type="compositionally biased region" description="Low complexity" evidence="1">
    <location>
        <begin position="55"/>
        <end position="73"/>
    </location>
</feature>
<dbReference type="EnsemblPlants" id="evm.model.08.560">
    <property type="protein sequence ID" value="cds.evm.model.08.560"/>
    <property type="gene ID" value="evm.TU.08.560"/>
</dbReference>
<evidence type="ECO:0000256" key="1">
    <source>
        <dbReference type="SAM" id="MobiDB-lite"/>
    </source>
</evidence>
<sequence length="137" mass="14935">MLQNHEMRIEANHAQATIDLHGATANYAQFKKPQSGPPNSNGRIGPANSRDRGRSSYGGRQNSGSGRGYSNNNKPVSQLCGRTGHKSKNATDALTYPTIDQMRTMAPQVKTHPKLLLLLVDTMMMMLGISIVVLLTM</sequence>
<keyword evidence="4" id="KW-1185">Reference proteome</keyword>
<dbReference type="AlphaFoldDB" id="A0A803QBM8"/>
<evidence type="ECO:0000313" key="3">
    <source>
        <dbReference type="EnsemblPlants" id="cds.evm.model.08.560"/>
    </source>
</evidence>
<protein>
    <submittedName>
        <fullName evidence="3">Uncharacterized protein</fullName>
    </submittedName>
</protein>
<feature type="transmembrane region" description="Helical" evidence="2">
    <location>
        <begin position="115"/>
        <end position="135"/>
    </location>
</feature>
<evidence type="ECO:0000256" key="2">
    <source>
        <dbReference type="SAM" id="Phobius"/>
    </source>
</evidence>
<dbReference type="Proteomes" id="UP000596661">
    <property type="component" value="Chromosome 8"/>
</dbReference>
<keyword evidence="2" id="KW-0472">Membrane</keyword>